<dbReference type="Gene3D" id="3.20.20.70">
    <property type="entry name" value="Aldolase class I"/>
    <property type="match status" value="1"/>
</dbReference>
<organism evidence="13 14">
    <name type="scientific">Candidatus Methylophosphatis roskildensis</name>
    <dbReference type="NCBI Taxonomy" id="2899263"/>
    <lineage>
        <taxon>Bacteria</taxon>
        <taxon>Pseudomonadati</taxon>
        <taxon>Pseudomonadota</taxon>
        <taxon>Betaproteobacteria</taxon>
        <taxon>Nitrosomonadales</taxon>
        <taxon>Sterolibacteriaceae</taxon>
        <taxon>Candidatus Methylophosphatis</taxon>
    </lineage>
</organism>
<dbReference type="CDD" id="cd00564">
    <property type="entry name" value="TMP_TenI"/>
    <property type="match status" value="1"/>
</dbReference>
<comment type="similarity">
    <text evidence="9 10">Belongs to the thiamine-phosphate synthase family.</text>
</comment>
<evidence type="ECO:0000256" key="8">
    <source>
        <dbReference type="ARBA" id="ARBA00047883"/>
    </source>
</evidence>
<dbReference type="GO" id="GO:0000287">
    <property type="term" value="F:magnesium ion binding"/>
    <property type="evidence" value="ECO:0007669"/>
    <property type="project" value="UniProtKB-UniRule"/>
</dbReference>
<proteinExistence type="inferred from homology"/>
<protein>
    <recommendedName>
        <fullName evidence="9">Thiamine-phosphate synthase</fullName>
        <shortName evidence="9">TP synthase</shortName>
        <shortName evidence="9">TPS</shortName>
        <ecNumber evidence="9">2.5.1.3</ecNumber>
    </recommendedName>
    <alternativeName>
        <fullName evidence="9">Thiamine-phosphate pyrophosphorylase</fullName>
        <shortName evidence="9">TMP pyrophosphorylase</shortName>
        <shortName evidence="9">TMP-PPase</shortName>
    </alternativeName>
</protein>
<feature type="domain" description="Thiamine phosphate synthase/TenI" evidence="12">
    <location>
        <begin position="11"/>
        <end position="189"/>
    </location>
</feature>
<feature type="binding site" evidence="9">
    <location>
        <position position="111"/>
    </location>
    <ligand>
        <name>4-amino-2-methyl-5-(diphosphooxymethyl)pyrimidine</name>
        <dbReference type="ChEBI" id="CHEBI:57841"/>
    </ligand>
</feature>
<dbReference type="Pfam" id="PF02581">
    <property type="entry name" value="TMP-TENI"/>
    <property type="match status" value="1"/>
</dbReference>
<evidence type="ECO:0000256" key="9">
    <source>
        <dbReference type="HAMAP-Rule" id="MF_00097"/>
    </source>
</evidence>
<evidence type="ECO:0000256" key="11">
    <source>
        <dbReference type="RuleBase" id="RU004253"/>
    </source>
</evidence>
<evidence type="ECO:0000256" key="5">
    <source>
        <dbReference type="ARBA" id="ARBA00022977"/>
    </source>
</evidence>
<comment type="catalytic activity">
    <reaction evidence="8 9 10">
        <text>2-[(2R,5Z)-2-carboxy-4-methylthiazol-5(2H)-ylidene]ethyl phosphate + 4-amino-2-methyl-5-(diphosphooxymethyl)pyrimidine + 2 H(+) = thiamine phosphate + CO2 + diphosphate</text>
        <dbReference type="Rhea" id="RHEA:47844"/>
        <dbReference type="ChEBI" id="CHEBI:15378"/>
        <dbReference type="ChEBI" id="CHEBI:16526"/>
        <dbReference type="ChEBI" id="CHEBI:33019"/>
        <dbReference type="ChEBI" id="CHEBI:37575"/>
        <dbReference type="ChEBI" id="CHEBI:57841"/>
        <dbReference type="ChEBI" id="CHEBI:62899"/>
        <dbReference type="EC" id="2.5.1.3"/>
    </reaction>
</comment>
<dbReference type="NCBIfam" id="TIGR00693">
    <property type="entry name" value="thiE"/>
    <property type="match status" value="1"/>
</dbReference>
<dbReference type="EMBL" id="JADJEV010000001">
    <property type="protein sequence ID" value="MBK6971868.1"/>
    <property type="molecule type" value="Genomic_DNA"/>
</dbReference>
<sequence>MTFKPERLRGLYVVTPDLPDTDRLAGVVRDAIAGGGVLVQYRNKAADQRLRRTQASVLQTICVDAGVPLVINDDLELAIAIGAAGVHVGRDDDSACAARASLGGGRLLGISCYNQIARVDDAIAAGADIVGIGAMFGSATKPAAVRAPLGLLGEARTRGAMVVAIGGVSLENAPELIRAGADLLAVISDLFDNSDVAARAADYAKLFASTEPCA</sequence>
<evidence type="ECO:0000256" key="1">
    <source>
        <dbReference type="ARBA" id="ARBA00005165"/>
    </source>
</evidence>
<comment type="catalytic activity">
    <reaction evidence="6 9 10">
        <text>4-methyl-5-(2-phosphooxyethyl)-thiazole + 4-amino-2-methyl-5-(diphosphooxymethyl)pyrimidine + H(+) = thiamine phosphate + diphosphate</text>
        <dbReference type="Rhea" id="RHEA:22328"/>
        <dbReference type="ChEBI" id="CHEBI:15378"/>
        <dbReference type="ChEBI" id="CHEBI:33019"/>
        <dbReference type="ChEBI" id="CHEBI:37575"/>
        <dbReference type="ChEBI" id="CHEBI:57841"/>
        <dbReference type="ChEBI" id="CHEBI:58296"/>
        <dbReference type="EC" id="2.5.1.3"/>
    </reaction>
</comment>
<evidence type="ECO:0000313" key="14">
    <source>
        <dbReference type="Proteomes" id="UP000807785"/>
    </source>
</evidence>
<comment type="catalytic activity">
    <reaction evidence="7 9 10">
        <text>2-(2-carboxy-4-methylthiazol-5-yl)ethyl phosphate + 4-amino-2-methyl-5-(diphosphooxymethyl)pyrimidine + 2 H(+) = thiamine phosphate + CO2 + diphosphate</text>
        <dbReference type="Rhea" id="RHEA:47848"/>
        <dbReference type="ChEBI" id="CHEBI:15378"/>
        <dbReference type="ChEBI" id="CHEBI:16526"/>
        <dbReference type="ChEBI" id="CHEBI:33019"/>
        <dbReference type="ChEBI" id="CHEBI:37575"/>
        <dbReference type="ChEBI" id="CHEBI:57841"/>
        <dbReference type="ChEBI" id="CHEBI:62890"/>
        <dbReference type="EC" id="2.5.1.3"/>
    </reaction>
</comment>
<gene>
    <name evidence="9" type="primary">thiE</name>
    <name evidence="13" type="ORF">IPH26_02495</name>
</gene>
<comment type="caution">
    <text evidence="13">The sequence shown here is derived from an EMBL/GenBank/DDBJ whole genome shotgun (WGS) entry which is preliminary data.</text>
</comment>
<feature type="binding site" evidence="9">
    <location>
        <begin position="187"/>
        <end position="188"/>
    </location>
    <ligand>
        <name>2-[(2R,5Z)-2-carboxy-4-methylthiazol-5(2H)-ylidene]ethyl phosphate</name>
        <dbReference type="ChEBI" id="CHEBI:62899"/>
    </ligand>
</feature>
<comment type="cofactor">
    <cofactor evidence="9">
        <name>Mg(2+)</name>
        <dbReference type="ChEBI" id="CHEBI:18420"/>
    </cofactor>
    <text evidence="9">Binds 1 Mg(2+) ion per subunit.</text>
</comment>
<evidence type="ECO:0000256" key="7">
    <source>
        <dbReference type="ARBA" id="ARBA00047851"/>
    </source>
</evidence>
<name>A0A9D7E1B9_9PROT</name>
<keyword evidence="3 9" id="KW-0479">Metal-binding</keyword>
<feature type="binding site" evidence="9">
    <location>
        <begin position="40"/>
        <end position="44"/>
    </location>
    <ligand>
        <name>4-amino-2-methyl-5-(diphosphooxymethyl)pyrimidine</name>
        <dbReference type="ChEBI" id="CHEBI:57841"/>
    </ligand>
</feature>
<dbReference type="EC" id="2.5.1.3" evidence="9"/>
<feature type="binding site" evidence="9">
    <location>
        <begin position="138"/>
        <end position="140"/>
    </location>
    <ligand>
        <name>2-[(2R,5Z)-2-carboxy-4-methylthiazol-5(2H)-ylidene]ethyl phosphate</name>
        <dbReference type="ChEBI" id="CHEBI:62899"/>
    </ligand>
</feature>
<evidence type="ECO:0000256" key="6">
    <source>
        <dbReference type="ARBA" id="ARBA00047334"/>
    </source>
</evidence>
<dbReference type="HAMAP" id="MF_00097">
    <property type="entry name" value="TMP_synthase"/>
    <property type="match status" value="1"/>
</dbReference>
<comment type="pathway">
    <text evidence="1 9 11">Cofactor biosynthesis; thiamine diphosphate biosynthesis; thiamine phosphate from 4-amino-2-methyl-5-diphosphomethylpyrimidine and 4-methyl-5-(2-phosphoethyl)-thiazole: step 1/1.</text>
</comment>
<keyword evidence="4 9" id="KW-0460">Magnesium</keyword>
<feature type="binding site" evidence="9">
    <location>
        <position position="167"/>
    </location>
    <ligand>
        <name>2-[(2R,5Z)-2-carboxy-4-methylthiazol-5(2H)-ylidene]ethyl phosphate</name>
        <dbReference type="ChEBI" id="CHEBI:62899"/>
    </ligand>
</feature>
<dbReference type="InterPro" id="IPR013785">
    <property type="entry name" value="Aldolase_TIM"/>
</dbReference>
<evidence type="ECO:0000256" key="2">
    <source>
        <dbReference type="ARBA" id="ARBA00022679"/>
    </source>
</evidence>
<feature type="binding site" evidence="9">
    <location>
        <position position="73"/>
    </location>
    <ligand>
        <name>Mg(2+)</name>
        <dbReference type="ChEBI" id="CHEBI:18420"/>
    </ligand>
</feature>
<feature type="binding site" evidence="9">
    <location>
        <position position="72"/>
    </location>
    <ligand>
        <name>4-amino-2-methyl-5-(diphosphooxymethyl)pyrimidine</name>
        <dbReference type="ChEBI" id="CHEBI:57841"/>
    </ligand>
</feature>
<keyword evidence="2 9" id="KW-0808">Transferase</keyword>
<evidence type="ECO:0000256" key="10">
    <source>
        <dbReference type="RuleBase" id="RU003826"/>
    </source>
</evidence>
<dbReference type="PANTHER" id="PTHR20857">
    <property type="entry name" value="THIAMINE-PHOSPHATE PYROPHOSPHORYLASE"/>
    <property type="match status" value="1"/>
</dbReference>
<dbReference type="InterPro" id="IPR034291">
    <property type="entry name" value="TMP_synthase"/>
</dbReference>
<keyword evidence="5 9" id="KW-0784">Thiamine biosynthesis</keyword>
<dbReference type="Proteomes" id="UP000807785">
    <property type="component" value="Unassembled WGS sequence"/>
</dbReference>
<feature type="binding site" evidence="9">
    <location>
        <position position="92"/>
    </location>
    <ligand>
        <name>Mg(2+)</name>
        <dbReference type="ChEBI" id="CHEBI:18420"/>
    </ligand>
</feature>
<dbReference type="InterPro" id="IPR036206">
    <property type="entry name" value="ThiamineP_synth_sf"/>
</dbReference>
<dbReference type="GO" id="GO:0005737">
    <property type="term" value="C:cytoplasm"/>
    <property type="evidence" value="ECO:0007669"/>
    <property type="project" value="TreeGrafter"/>
</dbReference>
<evidence type="ECO:0000259" key="12">
    <source>
        <dbReference type="Pfam" id="PF02581"/>
    </source>
</evidence>
<evidence type="ECO:0000313" key="13">
    <source>
        <dbReference type="EMBL" id="MBK6971868.1"/>
    </source>
</evidence>
<feature type="binding site" evidence="9">
    <location>
        <position position="141"/>
    </location>
    <ligand>
        <name>4-amino-2-methyl-5-(diphosphooxymethyl)pyrimidine</name>
        <dbReference type="ChEBI" id="CHEBI:57841"/>
    </ligand>
</feature>
<comment type="function">
    <text evidence="9">Condenses 4-methyl-5-(beta-hydroxyethyl)thiazole monophosphate (THZ-P) and 2-methyl-4-amino-5-hydroxymethyl pyrimidine pyrophosphate (HMP-PP) to form thiamine monophosphate (TMP).</text>
</comment>
<reference evidence="13" key="1">
    <citation type="submission" date="2020-10" db="EMBL/GenBank/DDBJ databases">
        <title>Connecting structure to function with the recovery of over 1000 high-quality activated sludge metagenome-assembled genomes encoding full-length rRNA genes using long-read sequencing.</title>
        <authorList>
            <person name="Singleton C.M."/>
            <person name="Petriglieri F."/>
            <person name="Kristensen J.M."/>
            <person name="Kirkegaard R.H."/>
            <person name="Michaelsen T.Y."/>
            <person name="Andersen M.H."/>
            <person name="Karst S.M."/>
            <person name="Dueholm M.S."/>
            <person name="Nielsen P.H."/>
            <person name="Albertsen M."/>
        </authorList>
    </citation>
    <scope>NUCLEOTIDE SEQUENCE</scope>
    <source>
        <strain evidence="13">Bjer_18-Q3-R1-45_BAT3C.347</strain>
    </source>
</reference>
<accession>A0A9D7E1B9</accession>
<dbReference type="GO" id="GO:0009229">
    <property type="term" value="P:thiamine diphosphate biosynthetic process"/>
    <property type="evidence" value="ECO:0007669"/>
    <property type="project" value="UniProtKB-UniRule"/>
</dbReference>
<dbReference type="GO" id="GO:0004789">
    <property type="term" value="F:thiamine-phosphate diphosphorylase activity"/>
    <property type="evidence" value="ECO:0007669"/>
    <property type="project" value="UniProtKB-UniRule"/>
</dbReference>
<dbReference type="InterPro" id="IPR022998">
    <property type="entry name" value="ThiamineP_synth_TenI"/>
</dbReference>
<evidence type="ECO:0000256" key="3">
    <source>
        <dbReference type="ARBA" id="ARBA00022723"/>
    </source>
</evidence>
<dbReference type="GO" id="GO:0009228">
    <property type="term" value="P:thiamine biosynthetic process"/>
    <property type="evidence" value="ECO:0007669"/>
    <property type="project" value="UniProtKB-KW"/>
</dbReference>
<dbReference type="PANTHER" id="PTHR20857:SF15">
    <property type="entry name" value="THIAMINE-PHOSPHATE SYNTHASE"/>
    <property type="match status" value="1"/>
</dbReference>
<dbReference type="SUPFAM" id="SSF51391">
    <property type="entry name" value="Thiamin phosphate synthase"/>
    <property type="match status" value="1"/>
</dbReference>
<evidence type="ECO:0000256" key="4">
    <source>
        <dbReference type="ARBA" id="ARBA00022842"/>
    </source>
</evidence>
<dbReference type="AlphaFoldDB" id="A0A9D7E1B9"/>